<protein>
    <submittedName>
        <fullName evidence="1">Uncharacterized protein</fullName>
    </submittedName>
</protein>
<proteinExistence type="predicted"/>
<comment type="caution">
    <text evidence="1">The sequence shown here is derived from an EMBL/GenBank/DDBJ whole genome shotgun (WGS) entry which is preliminary data.</text>
</comment>
<evidence type="ECO:0000313" key="1">
    <source>
        <dbReference type="EMBL" id="RRC96327.1"/>
    </source>
</evidence>
<dbReference type="EMBL" id="RQZF01000001">
    <property type="protein sequence ID" value="RRC96327.1"/>
    <property type="molecule type" value="Genomic_DNA"/>
</dbReference>
<dbReference type="OrthoDB" id="4821324at2"/>
<keyword evidence="2" id="KW-1185">Reference proteome</keyword>
<organism evidence="1 2">
    <name type="scientific">Schaalia canis</name>
    <dbReference type="NCBI Taxonomy" id="100469"/>
    <lineage>
        <taxon>Bacteria</taxon>
        <taxon>Bacillati</taxon>
        <taxon>Actinomycetota</taxon>
        <taxon>Actinomycetes</taxon>
        <taxon>Actinomycetales</taxon>
        <taxon>Actinomycetaceae</taxon>
        <taxon>Schaalia</taxon>
    </lineage>
</organism>
<gene>
    <name evidence="1" type="ORF">EII11_01355</name>
</gene>
<evidence type="ECO:0000313" key="2">
    <source>
        <dbReference type="Proteomes" id="UP000280444"/>
    </source>
</evidence>
<sequence>MSACEKLPSMYGISGWTLEYGVRDLLGDYLSPFGDLSFSRFADVEANTIAQLAALLPPANLEDRQNCAPTMSELIGAALRRPQQVTLSGYLVGPPRHDERVSVDGLTVMGTPICAAGGWGVEPHAEDRLRVWLALGDYLGCEASEANCPDEIIPIADRDTEESDRVQTMQGWWVWWD</sequence>
<name>A0A3P1SH49_9ACTO</name>
<accession>A0A3P1SH49</accession>
<dbReference type="AlphaFoldDB" id="A0A3P1SH49"/>
<reference evidence="1 2" key="1">
    <citation type="submission" date="2018-11" db="EMBL/GenBank/DDBJ databases">
        <title>Genomes From Bacteria Associated with the Canine Oral Cavity: a Test Case for Automated Genome-Based Taxonomic Assignment.</title>
        <authorList>
            <person name="Coil D.A."/>
            <person name="Jospin G."/>
            <person name="Darling A.E."/>
            <person name="Wallis C."/>
            <person name="Davis I.J."/>
            <person name="Harris S."/>
            <person name="Eisen J.A."/>
            <person name="Holcombe L.J."/>
            <person name="O'Flynn C."/>
        </authorList>
    </citation>
    <scope>NUCLEOTIDE SEQUENCE [LARGE SCALE GENOMIC DNA]</scope>
    <source>
        <strain evidence="1 2">OH770</strain>
    </source>
</reference>
<dbReference type="RefSeq" id="WP_124867802.1">
    <property type="nucleotide sequence ID" value="NZ_RQZF01000001.1"/>
</dbReference>
<dbReference type="Proteomes" id="UP000280444">
    <property type="component" value="Unassembled WGS sequence"/>
</dbReference>